<evidence type="ECO:0000256" key="5">
    <source>
        <dbReference type="SAM" id="Phobius"/>
    </source>
</evidence>
<reference evidence="7" key="1">
    <citation type="submission" date="2021-01" db="EMBL/GenBank/DDBJ databases">
        <title>Whole genome shotgun sequence of Virgisporangium aurantiacum NBRC 16421.</title>
        <authorList>
            <person name="Komaki H."/>
            <person name="Tamura T."/>
        </authorList>
    </citation>
    <scope>NUCLEOTIDE SEQUENCE</scope>
    <source>
        <strain evidence="7">NBRC 16421</strain>
    </source>
</reference>
<comment type="caution">
    <text evidence="7">The sequence shown here is derived from an EMBL/GenBank/DDBJ whole genome shotgun (WGS) entry which is preliminary data.</text>
</comment>
<organism evidence="7 8">
    <name type="scientific">Virgisporangium aurantiacum</name>
    <dbReference type="NCBI Taxonomy" id="175570"/>
    <lineage>
        <taxon>Bacteria</taxon>
        <taxon>Bacillati</taxon>
        <taxon>Actinomycetota</taxon>
        <taxon>Actinomycetes</taxon>
        <taxon>Micromonosporales</taxon>
        <taxon>Micromonosporaceae</taxon>
        <taxon>Virgisporangium</taxon>
    </lineage>
</organism>
<dbReference type="RefSeq" id="WP_203997978.1">
    <property type="nucleotide sequence ID" value="NZ_BOPG01000033.1"/>
</dbReference>
<dbReference type="Proteomes" id="UP000612585">
    <property type="component" value="Unassembled WGS sequence"/>
</dbReference>
<gene>
    <name evidence="7" type="ORF">Vau01_054880</name>
</gene>
<dbReference type="InterPro" id="IPR051784">
    <property type="entry name" value="Nod_factor_ABC_transporter"/>
</dbReference>
<dbReference type="EMBL" id="BOPG01000033">
    <property type="protein sequence ID" value="GIJ57972.1"/>
    <property type="molecule type" value="Genomic_DNA"/>
</dbReference>
<dbReference type="GO" id="GO:0140359">
    <property type="term" value="F:ABC-type transporter activity"/>
    <property type="evidence" value="ECO:0007669"/>
    <property type="project" value="InterPro"/>
</dbReference>
<dbReference type="AlphaFoldDB" id="A0A8J4E3G5"/>
<protein>
    <submittedName>
        <fullName evidence="7">Transport permease protein</fullName>
    </submittedName>
</protein>
<keyword evidence="4 5" id="KW-0472">Membrane</keyword>
<evidence type="ECO:0000256" key="1">
    <source>
        <dbReference type="ARBA" id="ARBA00004141"/>
    </source>
</evidence>
<evidence type="ECO:0000313" key="7">
    <source>
        <dbReference type="EMBL" id="GIJ57972.1"/>
    </source>
</evidence>
<feature type="transmembrane region" description="Helical" evidence="5">
    <location>
        <begin position="26"/>
        <end position="43"/>
    </location>
</feature>
<keyword evidence="3 5" id="KW-1133">Transmembrane helix</keyword>
<feature type="transmembrane region" description="Helical" evidence="5">
    <location>
        <begin position="103"/>
        <end position="124"/>
    </location>
</feature>
<accession>A0A8J4E3G5</accession>
<dbReference type="InterPro" id="IPR047817">
    <property type="entry name" value="ABC2_TM_bact-type"/>
</dbReference>
<dbReference type="PROSITE" id="PS51012">
    <property type="entry name" value="ABC_TM2"/>
    <property type="match status" value="1"/>
</dbReference>
<comment type="subcellular location">
    <subcellularLocation>
        <location evidence="1">Membrane</location>
        <topology evidence="1">Multi-pass membrane protein</topology>
    </subcellularLocation>
</comment>
<feature type="transmembrane region" description="Helical" evidence="5">
    <location>
        <begin position="234"/>
        <end position="253"/>
    </location>
</feature>
<name>A0A8J4E3G5_9ACTN</name>
<keyword evidence="8" id="KW-1185">Reference proteome</keyword>
<sequence>MKAALRAGLSRGFIELRHGLADFQEWAFNILVIAVLVLVLFFQRNTTVDGTTLPLAALTLPSLAGMMIAYGGFLAMSSALAYDREDGTLLRAKATPNGIVGYLVSRIVYTAATALITLVIMLVAGRIIVDELSPDWLTLAWLIPLGLASVLPWGAIIGARTKSSASSTGLTFLILGGLVGISGIFYPVTAMPGWLQGVAQVFPMYWLGHGTRAALLPDAAAAAEPGGEWRLWEAAGVIGVWAVLGLLVAPAVLRRMARRESGSSMQASKQRIMSRGY</sequence>
<feature type="transmembrane region" description="Helical" evidence="5">
    <location>
        <begin position="136"/>
        <end position="157"/>
    </location>
</feature>
<feature type="transmembrane region" description="Helical" evidence="5">
    <location>
        <begin position="63"/>
        <end position="82"/>
    </location>
</feature>
<keyword evidence="2 5" id="KW-0812">Transmembrane</keyword>
<dbReference type="GO" id="GO:0016020">
    <property type="term" value="C:membrane"/>
    <property type="evidence" value="ECO:0007669"/>
    <property type="project" value="UniProtKB-SubCell"/>
</dbReference>
<dbReference type="InterPro" id="IPR013525">
    <property type="entry name" value="ABC2_TM"/>
</dbReference>
<evidence type="ECO:0000256" key="4">
    <source>
        <dbReference type="ARBA" id="ARBA00023136"/>
    </source>
</evidence>
<evidence type="ECO:0000259" key="6">
    <source>
        <dbReference type="PROSITE" id="PS51012"/>
    </source>
</evidence>
<proteinExistence type="predicted"/>
<evidence type="ECO:0000313" key="8">
    <source>
        <dbReference type="Proteomes" id="UP000612585"/>
    </source>
</evidence>
<evidence type="ECO:0000256" key="3">
    <source>
        <dbReference type="ARBA" id="ARBA00022989"/>
    </source>
</evidence>
<feature type="transmembrane region" description="Helical" evidence="5">
    <location>
        <begin position="169"/>
        <end position="188"/>
    </location>
</feature>
<dbReference type="PANTHER" id="PTHR43229:SF6">
    <property type="entry name" value="ABC-TYPE MULTIDRUG TRANSPORT SYSTEM, PERMEASE COMPONENT"/>
    <property type="match status" value="1"/>
</dbReference>
<evidence type="ECO:0000256" key="2">
    <source>
        <dbReference type="ARBA" id="ARBA00022692"/>
    </source>
</evidence>
<dbReference type="PANTHER" id="PTHR43229">
    <property type="entry name" value="NODULATION PROTEIN J"/>
    <property type="match status" value="1"/>
</dbReference>
<feature type="domain" description="ABC transmembrane type-2" evidence="6">
    <location>
        <begin position="24"/>
        <end position="256"/>
    </location>
</feature>
<dbReference type="Pfam" id="PF12698">
    <property type="entry name" value="ABC2_membrane_3"/>
    <property type="match status" value="1"/>
</dbReference>